<comment type="caution">
    <text evidence="2">The sequence shown here is derived from an EMBL/GenBank/DDBJ whole genome shotgun (WGS) entry which is preliminary data.</text>
</comment>
<sequence length="2019" mass="215095">MFFRNFTRTARRQQLRLALESLENRRLLAAGPYAPAAGQEGSTAIDRESPAIVGWATGVSDYSPGAEVSDTWQDSSQALGPAEGLSGSIVSLGRNGTLTLTFDEPIRDGLGFDFAVFENSFSDTFLELGFVEVSSDGTNFVRFESDSRTDAAVGAFGSLDATNLNNLAGKYRGGFGTPFDLEELRGSAGLDVTAITHVRLVDIFGDGTVTDGQGDPIYDPTPTIGSAGLDVDGVAVLHAKETGLATVGFETIGAQLSGDFSNRNDNGFAEDELLLNNDFDSQYGSWQAFAISKATDNTTAGFMNQYSAFTGEGHQASDTYAVGFYSEYAEASDRPTIQLDPSVGSSFDSLWITNTTYAALSMQQGDSFAKQFGGPTGNDPDFFEVDIHGLDANGQNIGTVTTVLADYRFENAEDDFIVDEWIQVDLSSLVGAQSIQFQVRSSDVGDYGINTPTYFAIDDVTVKRPQVSLDLASAATPESEAVQARVSRPSLDNTSPFTVSISNSDPSLVSGPTTITLPAGSDYSEFLFTPADDDLVGPDTSVDFTATAELQAPRIRTLSVLDDDVLALAYTIESLQQTEGQSAATVTLRRNAADVSSELSVTLQSSESTRLGFPTNVTFAAGQRETSFQVNLTDDDRFSFDQSLQLTASANGHENAVLDVEIVDNDVRELSVTEPTTPLSEGNPGQTVSVTVARNDFNLDSPLTVNLTNPATGLLDLPSTVTIPEGAASATFQVGVIDNSLLNNASVFTVIASHSSATDAEFSVEVIDDEQPTFALKLLDGDDNELSSVTEGTEVRVQITRQTNDVSDELEVTLSQSLNDRVSGPASITIPANTGSAEVTWLIQHDTSLTGEQAWSIQASAVGFETQTLQSLILDLESPSLSLTGPASDLSESDAELIGDFEVLGRGVLAGSYVNNAGPSGAFQQGNLSFGNSFSNAFGFDSWSGFAISRATDTTTPGYFNQYSAVTGHGARDSDTYGVGFNGSDAVIRRDQGSQPFESIAITNTTYAALSMLQGDAFAKQFGGATGDDPDTFILTIEGKSATGESIGTVDFYLADYRFEDNSLDYVIDEWTTVDLTAIGEATELHFQLSSTDVGQYGMNTPGYFAIDDVKLAPAENTLPNFSLQRNTLDNSQALEVALSTDSSDVELPAMVIIPAGQDTITVPIRVFDNLHVDGDRQITVTAAAEGFSDQALQLTLQDDDTSTLTVTYEGQSPLHESTPITIDVEDIGSSLEDESFQNGSDESGFISTGPLELPNSYNSEYGSWSGWSASNMTDVTTEGYGNQYSAFSNLDADVPGGGDGSDTYLVGTGSGSSAPTVSMPAELASGRFASLSITNTTYAALSMQNGDAFAKKFGGESGDDADYFLLTIVGVDSSGAEVGEIDFYLADYRFEDNSLDYIVDEWTTIDLTSLEGSSELRFELSSSDVGQYGMNTPAYFALDNLLIDQVPGASGSVIIHRNDADLSQALPIEFVTDDSRFEPIPGLKIPAGYDSIRVPISILNDRMVNSSDSATWTFLAEGYTSGQTVVSIVDDEVSGIELVAVGDASSVQEGSTETLFSVRLTEQPAGDVVVGVQAILDGIDASEQVELGIDRLSFTTENWDQPQSISVSGIKDQQIEPTQTVLLKVSIQPEESDSGYATANEQSASFELLDYQPTELHLAIVDERLVVRDELDQAIWASTLVSESLHLTMTDQEETLTVDSLNQTSGLVTIAMAGGDDQILLNTTWFTSINGGDGFDRMIIQPADHGEGEETPIDLAAWLQNRVVNIEEFVLGGADLSEPLHYELDSVRLNALFGANAPIITSIGSQNLQLTGTWQLGVPIVSDGLVRQRLVSDQVEVQVITSTPWRNAIRGEDVNANGEVTALDALMVINRLNADGSPDLAIPNDPNELIGKFYDVSGDGKVSALDALKVINYLNQHSNAEFSAGEPLGTSSSLPPQSSFDLASQTLTGRPASFIDSIDKDQKFANGTDDGAIKDAPNTPFFVAAVDQVMAESTRTEKIDSASDSELESSIRLLSEAT</sequence>
<dbReference type="InterPro" id="IPR036439">
    <property type="entry name" value="Dockerin_dom_sf"/>
</dbReference>
<dbReference type="SUPFAM" id="SSF141072">
    <property type="entry name" value="CalX-like"/>
    <property type="match status" value="2"/>
</dbReference>
<evidence type="ECO:0000313" key="2">
    <source>
        <dbReference type="EMBL" id="MCC9641439.1"/>
    </source>
</evidence>
<reference evidence="2" key="1">
    <citation type="submission" date="2021-11" db="EMBL/GenBank/DDBJ databases">
        <title>Genome sequence.</title>
        <authorList>
            <person name="Sun Q."/>
        </authorList>
    </citation>
    <scope>NUCLEOTIDE SEQUENCE</scope>
    <source>
        <strain evidence="2">JC740</strain>
    </source>
</reference>
<dbReference type="InterPro" id="IPR038081">
    <property type="entry name" value="CalX-like_sf"/>
</dbReference>
<protein>
    <submittedName>
        <fullName evidence="2">DUF4465 domain-containing protein</fullName>
    </submittedName>
</protein>
<evidence type="ECO:0000313" key="3">
    <source>
        <dbReference type="Proteomes" id="UP001430306"/>
    </source>
</evidence>
<name>A0ABS8NDF3_9BACT</name>
<feature type="compositionally biased region" description="Low complexity" evidence="1">
    <location>
        <begin position="2009"/>
        <end position="2019"/>
    </location>
</feature>
<dbReference type="InterPro" id="IPR027828">
    <property type="entry name" value="DUF4465"/>
</dbReference>
<dbReference type="InterPro" id="IPR002105">
    <property type="entry name" value="Dockerin_1_rpt"/>
</dbReference>
<organism evidence="2 3">
    <name type="scientific">Rhodopirellula halodulae</name>
    <dbReference type="NCBI Taxonomy" id="2894198"/>
    <lineage>
        <taxon>Bacteria</taxon>
        <taxon>Pseudomonadati</taxon>
        <taxon>Planctomycetota</taxon>
        <taxon>Planctomycetia</taxon>
        <taxon>Pirellulales</taxon>
        <taxon>Pirellulaceae</taxon>
        <taxon>Rhodopirellula</taxon>
    </lineage>
</organism>
<proteinExistence type="predicted"/>
<dbReference type="Pfam" id="PF00404">
    <property type="entry name" value="Dockerin_1"/>
    <property type="match status" value="1"/>
</dbReference>
<feature type="region of interest" description="Disordered" evidence="1">
    <location>
        <begin position="1995"/>
        <end position="2019"/>
    </location>
</feature>
<dbReference type="Gene3D" id="2.60.40.2030">
    <property type="match status" value="1"/>
</dbReference>
<dbReference type="Gene3D" id="1.10.1330.10">
    <property type="entry name" value="Dockerin domain"/>
    <property type="match status" value="1"/>
</dbReference>
<dbReference type="RefSeq" id="WP_230271568.1">
    <property type="nucleotide sequence ID" value="NZ_JAJKFW010000006.1"/>
</dbReference>
<dbReference type="EMBL" id="JAJKFW010000006">
    <property type="protein sequence ID" value="MCC9641439.1"/>
    <property type="molecule type" value="Genomic_DNA"/>
</dbReference>
<accession>A0ABS8NDF3</accession>
<dbReference type="Pfam" id="PF14717">
    <property type="entry name" value="DUF4465"/>
    <property type="match status" value="3"/>
</dbReference>
<evidence type="ECO:0000256" key="1">
    <source>
        <dbReference type="SAM" id="MobiDB-lite"/>
    </source>
</evidence>
<dbReference type="SUPFAM" id="SSF63446">
    <property type="entry name" value="Type I dockerin domain"/>
    <property type="match status" value="1"/>
</dbReference>
<keyword evidence="3" id="KW-1185">Reference proteome</keyword>
<dbReference type="Proteomes" id="UP001430306">
    <property type="component" value="Unassembled WGS sequence"/>
</dbReference>
<dbReference type="Gene3D" id="2.60.120.1350">
    <property type="entry name" value="Protein of unknown function DUF4465"/>
    <property type="match status" value="3"/>
</dbReference>
<gene>
    <name evidence="2" type="ORF">LOC71_04075</name>
</gene>